<feature type="binding site" evidence="8">
    <location>
        <position position="7"/>
    </location>
    <ligand>
        <name>Mg(2+)</name>
        <dbReference type="ChEBI" id="CHEBI:18420"/>
    </ligand>
</feature>
<dbReference type="GO" id="GO:0006633">
    <property type="term" value="P:fatty acid biosynthetic process"/>
    <property type="evidence" value="ECO:0007669"/>
    <property type="project" value="UniProtKB-UniRule"/>
</dbReference>
<dbReference type="Proteomes" id="UP000593890">
    <property type="component" value="Chromosome"/>
</dbReference>
<evidence type="ECO:0000256" key="4">
    <source>
        <dbReference type="ARBA" id="ARBA00022832"/>
    </source>
</evidence>
<evidence type="ECO:0000259" key="9">
    <source>
        <dbReference type="Pfam" id="PF01648"/>
    </source>
</evidence>
<evidence type="ECO:0000256" key="7">
    <source>
        <dbReference type="ARBA" id="ARBA00023160"/>
    </source>
</evidence>
<keyword evidence="4 8" id="KW-0276">Fatty acid metabolism</keyword>
<evidence type="ECO:0000256" key="2">
    <source>
        <dbReference type="ARBA" id="ARBA00022679"/>
    </source>
</evidence>
<name>A0A7I8D0R8_9FIRM</name>
<comment type="cofactor">
    <cofactor evidence="8">
        <name>Mg(2+)</name>
        <dbReference type="ChEBI" id="CHEBI:18420"/>
    </cofactor>
</comment>
<dbReference type="GO" id="GO:0005737">
    <property type="term" value="C:cytoplasm"/>
    <property type="evidence" value="ECO:0007669"/>
    <property type="project" value="UniProtKB-SubCell"/>
</dbReference>
<dbReference type="Gene3D" id="3.90.470.20">
    <property type="entry name" value="4'-phosphopantetheinyl transferase domain"/>
    <property type="match status" value="1"/>
</dbReference>
<dbReference type="AlphaFoldDB" id="A0A7I8D0R8"/>
<keyword evidence="3 8" id="KW-0479">Metal-binding</keyword>
<dbReference type="EC" id="2.7.8.7" evidence="8"/>
<evidence type="ECO:0000313" key="11">
    <source>
        <dbReference type="Proteomes" id="UP000593890"/>
    </source>
</evidence>
<keyword evidence="7 8" id="KW-0275">Fatty acid biosynthesis</keyword>
<dbReference type="EMBL" id="AP023321">
    <property type="protein sequence ID" value="BCI60380.1"/>
    <property type="molecule type" value="Genomic_DNA"/>
</dbReference>
<dbReference type="InterPro" id="IPR004568">
    <property type="entry name" value="Ppantetheine-prot_Trfase_dom"/>
</dbReference>
<comment type="subcellular location">
    <subcellularLocation>
        <location evidence="8">Cytoplasm</location>
    </subcellularLocation>
</comment>
<dbReference type="KEGG" id="sman:C12CBH8_10190"/>
<dbReference type="NCBIfam" id="TIGR00516">
    <property type="entry name" value="acpS"/>
    <property type="match status" value="1"/>
</dbReference>
<organism evidence="10 11">
    <name type="scientific">Solibaculum mannosilyticum</name>
    <dbReference type="NCBI Taxonomy" id="2780922"/>
    <lineage>
        <taxon>Bacteria</taxon>
        <taxon>Bacillati</taxon>
        <taxon>Bacillota</taxon>
        <taxon>Clostridia</taxon>
        <taxon>Eubacteriales</taxon>
        <taxon>Oscillospiraceae</taxon>
        <taxon>Solibaculum</taxon>
    </lineage>
</organism>
<keyword evidence="8" id="KW-0963">Cytoplasm</keyword>
<keyword evidence="11" id="KW-1185">Reference proteome</keyword>
<keyword evidence="1 8" id="KW-0444">Lipid biosynthesis</keyword>
<sequence>MHTVGIDMVEIERIRHCMKNDRFCKRILGEEEYRQLEKRGMPIQSVAASFCAKEAFSKAMGTGIRDFSLAEVQLLRLPNGKPYLFFTGRAKAMVQPTGLEFSVSITHTRQFAAAVVVASREVET</sequence>
<keyword evidence="2 8" id="KW-0808">Transferase</keyword>
<comment type="catalytic activity">
    <reaction evidence="8">
        <text>apo-[ACP] + CoA = holo-[ACP] + adenosine 3',5'-bisphosphate + H(+)</text>
        <dbReference type="Rhea" id="RHEA:12068"/>
        <dbReference type="Rhea" id="RHEA-COMP:9685"/>
        <dbReference type="Rhea" id="RHEA-COMP:9690"/>
        <dbReference type="ChEBI" id="CHEBI:15378"/>
        <dbReference type="ChEBI" id="CHEBI:29999"/>
        <dbReference type="ChEBI" id="CHEBI:57287"/>
        <dbReference type="ChEBI" id="CHEBI:58343"/>
        <dbReference type="ChEBI" id="CHEBI:64479"/>
        <dbReference type="EC" id="2.7.8.7"/>
    </reaction>
</comment>
<dbReference type="Pfam" id="PF01648">
    <property type="entry name" value="ACPS"/>
    <property type="match status" value="1"/>
</dbReference>
<evidence type="ECO:0000256" key="6">
    <source>
        <dbReference type="ARBA" id="ARBA00023098"/>
    </source>
</evidence>
<dbReference type="NCBIfam" id="TIGR00556">
    <property type="entry name" value="pantethn_trn"/>
    <property type="match status" value="1"/>
</dbReference>
<dbReference type="SUPFAM" id="SSF56214">
    <property type="entry name" value="4'-phosphopantetheinyl transferase"/>
    <property type="match status" value="1"/>
</dbReference>
<comment type="function">
    <text evidence="8">Transfers the 4'-phosphopantetheine moiety from coenzyme A to a Ser of acyl-carrier-protein.</text>
</comment>
<feature type="binding site" evidence="8">
    <location>
        <position position="54"/>
    </location>
    <ligand>
        <name>Mg(2+)</name>
        <dbReference type="ChEBI" id="CHEBI:18420"/>
    </ligand>
</feature>
<protein>
    <recommendedName>
        <fullName evidence="8">Holo-[acyl-carrier-protein] synthase</fullName>
        <shortName evidence="8">Holo-ACP synthase</shortName>
        <ecNumber evidence="8">2.7.8.7</ecNumber>
    </recommendedName>
    <alternativeName>
        <fullName evidence="8">4'-phosphopantetheinyl transferase AcpS</fullName>
    </alternativeName>
</protein>
<proteinExistence type="inferred from homology"/>
<evidence type="ECO:0000256" key="3">
    <source>
        <dbReference type="ARBA" id="ARBA00022723"/>
    </source>
</evidence>
<dbReference type="RefSeq" id="WP_090263357.1">
    <property type="nucleotide sequence ID" value="NZ_AP023321.1"/>
</dbReference>
<feature type="domain" description="4'-phosphopantetheinyl transferase" evidence="9">
    <location>
        <begin position="4"/>
        <end position="91"/>
    </location>
</feature>
<evidence type="ECO:0000313" key="10">
    <source>
        <dbReference type="EMBL" id="BCI60380.1"/>
    </source>
</evidence>
<dbReference type="GO" id="GO:0008897">
    <property type="term" value="F:holo-[acyl-carrier-protein] synthase activity"/>
    <property type="evidence" value="ECO:0007669"/>
    <property type="project" value="UniProtKB-UniRule"/>
</dbReference>
<keyword evidence="5 8" id="KW-0460">Magnesium</keyword>
<dbReference type="GO" id="GO:0000287">
    <property type="term" value="F:magnesium ion binding"/>
    <property type="evidence" value="ECO:0007669"/>
    <property type="project" value="UniProtKB-UniRule"/>
</dbReference>
<evidence type="ECO:0000256" key="8">
    <source>
        <dbReference type="HAMAP-Rule" id="MF_00101"/>
    </source>
</evidence>
<keyword evidence="6 8" id="KW-0443">Lipid metabolism</keyword>
<dbReference type="HAMAP" id="MF_00101">
    <property type="entry name" value="AcpS"/>
    <property type="match status" value="1"/>
</dbReference>
<accession>A0A7I8D0R8</accession>
<dbReference type="InterPro" id="IPR037143">
    <property type="entry name" value="4-PPantetheinyl_Trfase_dom_sf"/>
</dbReference>
<reference evidence="11" key="1">
    <citation type="submission" date="2020-07" db="EMBL/GenBank/DDBJ databases">
        <title>Complete genome sequencing of Clostridia bacterium strain 12CBH8.</title>
        <authorList>
            <person name="Sakamoto M."/>
            <person name="Murakami T."/>
            <person name="Mori H."/>
        </authorList>
    </citation>
    <scope>NUCLEOTIDE SEQUENCE [LARGE SCALE GENOMIC DNA]</scope>
    <source>
        <strain evidence="11">12CBH8</strain>
    </source>
</reference>
<dbReference type="InterPro" id="IPR002582">
    <property type="entry name" value="ACPS"/>
</dbReference>
<gene>
    <name evidence="8 10" type="primary">acpS</name>
    <name evidence="10" type="ORF">C12CBH8_10190</name>
</gene>
<comment type="similarity">
    <text evidence="8">Belongs to the P-Pant transferase superfamily. AcpS family.</text>
</comment>
<dbReference type="InterPro" id="IPR008278">
    <property type="entry name" value="4-PPantetheinyl_Trfase_dom"/>
</dbReference>
<evidence type="ECO:0000256" key="5">
    <source>
        <dbReference type="ARBA" id="ARBA00022842"/>
    </source>
</evidence>
<evidence type="ECO:0000256" key="1">
    <source>
        <dbReference type="ARBA" id="ARBA00022516"/>
    </source>
</evidence>